<evidence type="ECO:0000256" key="7">
    <source>
        <dbReference type="RuleBase" id="RU361183"/>
    </source>
</evidence>
<evidence type="ECO:0000256" key="2">
    <source>
        <dbReference type="ARBA" id="ARBA00022723"/>
    </source>
</evidence>
<comment type="caution">
    <text evidence="6">Lacks conserved residue(s) required for the propagation of feature annotation.</text>
</comment>
<evidence type="ECO:0000256" key="1">
    <source>
        <dbReference type="ARBA" id="ARBA00022536"/>
    </source>
</evidence>
<feature type="domain" description="Peptidase M12A" evidence="8">
    <location>
        <begin position="34"/>
        <end position="228"/>
    </location>
</feature>
<feature type="active site" evidence="6">
    <location>
        <position position="124"/>
    </location>
</feature>
<keyword evidence="9" id="KW-1185">Reference proteome</keyword>
<dbReference type="InterPro" id="IPR006026">
    <property type="entry name" value="Peptidase_Metallo"/>
</dbReference>
<organism evidence="9 10">
    <name type="scientific">Strongyloides papillosus</name>
    <name type="common">Intestinal threadworm</name>
    <dbReference type="NCBI Taxonomy" id="174720"/>
    <lineage>
        <taxon>Eukaryota</taxon>
        <taxon>Metazoa</taxon>
        <taxon>Ecdysozoa</taxon>
        <taxon>Nematoda</taxon>
        <taxon>Chromadorea</taxon>
        <taxon>Rhabditida</taxon>
        <taxon>Tylenchina</taxon>
        <taxon>Panagrolaimomorpha</taxon>
        <taxon>Strongyloidoidea</taxon>
        <taxon>Strongyloididae</taxon>
        <taxon>Strongyloides</taxon>
    </lineage>
</organism>
<dbReference type="Gene3D" id="3.40.390.10">
    <property type="entry name" value="Collagenase (Catalytic Domain)"/>
    <property type="match status" value="1"/>
</dbReference>
<protein>
    <recommendedName>
        <fullName evidence="7">Metalloendopeptidase</fullName>
        <ecNumber evidence="7">3.4.24.-</ecNumber>
    </recommendedName>
</protein>
<evidence type="ECO:0000256" key="6">
    <source>
        <dbReference type="PROSITE-ProRule" id="PRU01211"/>
    </source>
</evidence>
<dbReference type="SUPFAM" id="SSF49854">
    <property type="entry name" value="Spermadhesin, CUB domain"/>
    <property type="match status" value="1"/>
</dbReference>
<keyword evidence="5" id="KW-1015">Disulfide bond</keyword>
<name>A0A0N5BS79_STREA</name>
<dbReference type="InterPro" id="IPR001506">
    <property type="entry name" value="Peptidase_M12A"/>
</dbReference>
<dbReference type="InterPro" id="IPR000742">
    <property type="entry name" value="EGF"/>
</dbReference>
<accession>A0A0N5BS79</accession>
<dbReference type="PRINTS" id="PR00480">
    <property type="entry name" value="ASTACIN"/>
</dbReference>
<dbReference type="GO" id="GO:0008270">
    <property type="term" value="F:zinc ion binding"/>
    <property type="evidence" value="ECO:0007669"/>
    <property type="project" value="InterPro"/>
</dbReference>
<dbReference type="GO" id="GO:0006508">
    <property type="term" value="P:proteolysis"/>
    <property type="evidence" value="ECO:0007669"/>
    <property type="project" value="UniProtKB-KW"/>
</dbReference>
<evidence type="ECO:0000259" key="8">
    <source>
        <dbReference type="PROSITE" id="PS51864"/>
    </source>
</evidence>
<sequence length="380" mass="44944">MKYSIFIVITIECVNALIFTNSNQTNFNVREKRAVIHDGRLRWHQNCFRYYIKDKLNENYIFNAHQLIQKHTCLKFIRIFDKEKAHLLYMGGALYLTHLGKENETNHKIIIDRDNMDAGKIARETLRALGIDYEHKRPDRDHFINVIQHNIPKIFFLLFCKEPVSEVTPLGLSYEYRSIMHFGTTELCKYRKTCIKSKSGSKLVDALMGNKMNLAFNDAKLVNLVYCSDIKYIRTSGCQNFGYPRTYSDRCICLRYFTGKKCQLTRSSYHYCNRVNVFYASTYLHKVTLLARYNCYYYIKAPEGKKIYLELRFSYGSRYKRVCNVMEHIEVLHREDYSVTGSLICPQILPHIFVSESNIIIIHTKYQSKSYNIQIHFKLM</sequence>
<dbReference type="EC" id="3.4.24.-" evidence="7"/>
<dbReference type="Pfam" id="PF01400">
    <property type="entry name" value="Astacin"/>
    <property type="match status" value="1"/>
</dbReference>
<dbReference type="PROSITE" id="PS00022">
    <property type="entry name" value="EGF_1"/>
    <property type="match status" value="1"/>
</dbReference>
<dbReference type="PANTHER" id="PTHR10127">
    <property type="entry name" value="DISCOIDIN, CUB, EGF, LAMININ , AND ZINC METALLOPROTEASE DOMAIN CONTAINING"/>
    <property type="match status" value="1"/>
</dbReference>
<evidence type="ECO:0000256" key="5">
    <source>
        <dbReference type="ARBA" id="ARBA00023157"/>
    </source>
</evidence>
<dbReference type="PROSITE" id="PS51864">
    <property type="entry name" value="ASTACIN"/>
    <property type="match status" value="1"/>
</dbReference>
<dbReference type="InterPro" id="IPR035914">
    <property type="entry name" value="Sperma_CUB_dom_sf"/>
</dbReference>
<evidence type="ECO:0000313" key="10">
    <source>
        <dbReference type="WBParaSite" id="SPAL_0000872400.1"/>
    </source>
</evidence>
<dbReference type="AlphaFoldDB" id="A0A0N5BS79"/>
<keyword evidence="2 7" id="KW-0479">Metal-binding</keyword>
<keyword evidence="3 7" id="KW-0862">Zinc</keyword>
<feature type="chain" id="PRO_5005733439" description="Metalloendopeptidase" evidence="7">
    <location>
        <begin position="17"/>
        <end position="380"/>
    </location>
</feature>
<dbReference type="SUPFAM" id="SSF55486">
    <property type="entry name" value="Metalloproteases ('zincins'), catalytic domain"/>
    <property type="match status" value="1"/>
</dbReference>
<keyword evidence="7" id="KW-0378">Hydrolase</keyword>
<keyword evidence="7" id="KW-0732">Signal</keyword>
<evidence type="ECO:0000256" key="4">
    <source>
        <dbReference type="ARBA" id="ARBA00023049"/>
    </source>
</evidence>
<reference evidence="10" key="1">
    <citation type="submission" date="2017-02" db="UniProtKB">
        <authorList>
            <consortium name="WormBaseParasite"/>
        </authorList>
    </citation>
    <scope>IDENTIFICATION</scope>
</reference>
<dbReference type="PANTHER" id="PTHR10127:SF850">
    <property type="entry name" value="METALLOENDOPEPTIDASE"/>
    <property type="match status" value="1"/>
</dbReference>
<dbReference type="Proteomes" id="UP000046392">
    <property type="component" value="Unplaced"/>
</dbReference>
<dbReference type="SMART" id="SM00235">
    <property type="entry name" value="ZnMc"/>
    <property type="match status" value="1"/>
</dbReference>
<dbReference type="WBParaSite" id="SPAL_0000872400.1">
    <property type="protein sequence ID" value="SPAL_0000872400.1"/>
    <property type="gene ID" value="SPAL_0000872400"/>
</dbReference>
<proteinExistence type="predicted"/>
<comment type="cofactor">
    <cofactor evidence="7">
        <name>Zn(2+)</name>
        <dbReference type="ChEBI" id="CHEBI:29105"/>
    </cofactor>
    <text evidence="7">Binds 1 zinc ion per subunit.</text>
</comment>
<keyword evidence="7" id="KW-0645">Protease</keyword>
<dbReference type="InterPro" id="IPR024079">
    <property type="entry name" value="MetalloPept_cat_dom_sf"/>
</dbReference>
<feature type="signal peptide" evidence="7">
    <location>
        <begin position="1"/>
        <end position="16"/>
    </location>
</feature>
<evidence type="ECO:0000256" key="3">
    <source>
        <dbReference type="ARBA" id="ARBA00022833"/>
    </source>
</evidence>
<dbReference type="GO" id="GO:0004222">
    <property type="term" value="F:metalloendopeptidase activity"/>
    <property type="evidence" value="ECO:0007669"/>
    <property type="project" value="UniProtKB-UniRule"/>
</dbReference>
<evidence type="ECO:0000313" key="9">
    <source>
        <dbReference type="Proteomes" id="UP000046392"/>
    </source>
</evidence>
<keyword evidence="4 7" id="KW-0482">Metalloprotease</keyword>
<keyword evidence="1" id="KW-0245">EGF-like domain</keyword>